<accession>A0A0A9FPI9</accession>
<reference evidence="1" key="2">
    <citation type="journal article" date="2015" name="Data Brief">
        <title>Shoot transcriptome of the giant reed, Arundo donax.</title>
        <authorList>
            <person name="Barrero R.A."/>
            <person name="Guerrero F.D."/>
            <person name="Moolhuijzen P."/>
            <person name="Goolsby J.A."/>
            <person name="Tidwell J."/>
            <person name="Bellgard S.E."/>
            <person name="Bellgard M.I."/>
        </authorList>
    </citation>
    <scope>NUCLEOTIDE SEQUENCE</scope>
    <source>
        <tissue evidence="1">Shoot tissue taken approximately 20 cm above the soil surface</tissue>
    </source>
</reference>
<protein>
    <submittedName>
        <fullName evidence="1">Uncharacterized protein</fullName>
    </submittedName>
</protein>
<evidence type="ECO:0000313" key="1">
    <source>
        <dbReference type="EMBL" id="JAE14740.1"/>
    </source>
</evidence>
<proteinExistence type="predicted"/>
<dbReference type="EMBL" id="GBRH01183156">
    <property type="protein sequence ID" value="JAE14740.1"/>
    <property type="molecule type" value="Transcribed_RNA"/>
</dbReference>
<reference evidence="1" key="1">
    <citation type="submission" date="2014-09" db="EMBL/GenBank/DDBJ databases">
        <authorList>
            <person name="Magalhaes I.L.F."/>
            <person name="Oliveira U."/>
            <person name="Santos F.R."/>
            <person name="Vidigal T.H.D.A."/>
            <person name="Brescovit A.D."/>
            <person name="Santos A.J."/>
        </authorList>
    </citation>
    <scope>NUCLEOTIDE SEQUENCE</scope>
    <source>
        <tissue evidence="1">Shoot tissue taken approximately 20 cm above the soil surface</tissue>
    </source>
</reference>
<organism evidence="1">
    <name type="scientific">Arundo donax</name>
    <name type="common">Giant reed</name>
    <name type="synonym">Donax arundinaceus</name>
    <dbReference type="NCBI Taxonomy" id="35708"/>
    <lineage>
        <taxon>Eukaryota</taxon>
        <taxon>Viridiplantae</taxon>
        <taxon>Streptophyta</taxon>
        <taxon>Embryophyta</taxon>
        <taxon>Tracheophyta</taxon>
        <taxon>Spermatophyta</taxon>
        <taxon>Magnoliopsida</taxon>
        <taxon>Liliopsida</taxon>
        <taxon>Poales</taxon>
        <taxon>Poaceae</taxon>
        <taxon>PACMAD clade</taxon>
        <taxon>Arundinoideae</taxon>
        <taxon>Arundineae</taxon>
        <taxon>Arundo</taxon>
    </lineage>
</organism>
<sequence>MLALYLET</sequence>
<name>A0A0A9FPI9_ARUDO</name>